<reference evidence="2" key="1">
    <citation type="submission" date="2023-02" db="EMBL/GenBank/DDBJ databases">
        <title>Identification and recombinant expression of a fungal hydrolase from Papiliotrema laurentii that hydrolyzes apple cutin and clears colloidal polyester polyurethane.</title>
        <authorList>
            <consortium name="DOE Joint Genome Institute"/>
            <person name="Roman V.A."/>
            <person name="Bojanowski C."/>
            <person name="Crable B.R."/>
            <person name="Wagner D.N."/>
            <person name="Hung C.S."/>
            <person name="Nadeau L.J."/>
            <person name="Schratz L."/>
            <person name="Haridas S."/>
            <person name="Pangilinan J."/>
            <person name="Lipzen A."/>
            <person name="Na H."/>
            <person name="Yan M."/>
            <person name="Ng V."/>
            <person name="Grigoriev I.V."/>
            <person name="Spatafora J.W."/>
            <person name="Barlow D."/>
            <person name="Biffinger J."/>
            <person name="Kelley-Loughnane N."/>
            <person name="Varaljay V.A."/>
            <person name="Crookes-Goodson W.J."/>
        </authorList>
    </citation>
    <scope>NUCLEOTIDE SEQUENCE</scope>
    <source>
        <strain evidence="2">5307AH</strain>
    </source>
</reference>
<accession>A0AAD9L9C6</accession>
<comment type="caution">
    <text evidence="2">The sequence shown here is derived from an EMBL/GenBank/DDBJ whole genome shotgun (WGS) entry which is preliminary data.</text>
</comment>
<sequence length="77" mass="8928">MSISAVLVSLFVGYCIGHDKRWYNRLRNIVDNGSFCNHGAVLLCFIDDVKKELMDWIRSKPDVRIPRPHDTKQVDPQ</sequence>
<feature type="chain" id="PRO_5042231215" evidence="1">
    <location>
        <begin position="18"/>
        <end position="77"/>
    </location>
</feature>
<dbReference type="EMBL" id="JAODAN010000001">
    <property type="protein sequence ID" value="KAK1927174.1"/>
    <property type="molecule type" value="Genomic_DNA"/>
</dbReference>
<feature type="signal peptide" evidence="1">
    <location>
        <begin position="1"/>
        <end position="17"/>
    </location>
</feature>
<evidence type="ECO:0000313" key="2">
    <source>
        <dbReference type="EMBL" id="KAK1927174.1"/>
    </source>
</evidence>
<name>A0AAD9L9C6_PAPLA</name>
<evidence type="ECO:0000256" key="1">
    <source>
        <dbReference type="SAM" id="SignalP"/>
    </source>
</evidence>
<keyword evidence="3" id="KW-1185">Reference proteome</keyword>
<dbReference type="AlphaFoldDB" id="A0AAD9L9C6"/>
<gene>
    <name evidence="2" type="ORF">DB88DRAFT_477054</name>
</gene>
<dbReference type="Proteomes" id="UP001182556">
    <property type="component" value="Unassembled WGS sequence"/>
</dbReference>
<proteinExistence type="predicted"/>
<protein>
    <submittedName>
        <fullName evidence="2">Uncharacterized protein</fullName>
    </submittedName>
</protein>
<organism evidence="2 3">
    <name type="scientific">Papiliotrema laurentii</name>
    <name type="common">Cryptococcus laurentii</name>
    <dbReference type="NCBI Taxonomy" id="5418"/>
    <lineage>
        <taxon>Eukaryota</taxon>
        <taxon>Fungi</taxon>
        <taxon>Dikarya</taxon>
        <taxon>Basidiomycota</taxon>
        <taxon>Agaricomycotina</taxon>
        <taxon>Tremellomycetes</taxon>
        <taxon>Tremellales</taxon>
        <taxon>Rhynchogastremaceae</taxon>
        <taxon>Papiliotrema</taxon>
    </lineage>
</organism>
<evidence type="ECO:0000313" key="3">
    <source>
        <dbReference type="Proteomes" id="UP001182556"/>
    </source>
</evidence>
<keyword evidence="1" id="KW-0732">Signal</keyword>